<dbReference type="Pfam" id="PF02654">
    <property type="entry name" value="CobS"/>
    <property type="match status" value="1"/>
</dbReference>
<evidence type="ECO:0000313" key="21">
    <source>
        <dbReference type="EMBL" id="VEH69789.1"/>
    </source>
</evidence>
<keyword evidence="13 19" id="KW-0472">Membrane</keyword>
<dbReference type="OrthoDB" id="9794223at2"/>
<dbReference type="UniPathway" id="UPA00148">
    <property type="reaction ID" value="UER00238"/>
</dbReference>
<evidence type="ECO:0000256" key="9">
    <source>
        <dbReference type="ARBA" id="ARBA00022679"/>
    </source>
</evidence>
<evidence type="ECO:0000256" key="10">
    <source>
        <dbReference type="ARBA" id="ARBA00022692"/>
    </source>
</evidence>
<gene>
    <name evidence="19" type="primary">cobS</name>
    <name evidence="20" type="ORF">J5A53_10215</name>
    <name evidence="21" type="ORF">NCTC12967_01067</name>
</gene>
<comment type="subcellular location">
    <subcellularLocation>
        <location evidence="2 19">Cell membrane</location>
        <topology evidence="2 19">Multi-pass membrane protein</topology>
    </subcellularLocation>
</comment>
<dbReference type="GO" id="GO:0008818">
    <property type="term" value="F:cobalamin 5'-phosphate synthase activity"/>
    <property type="evidence" value="ECO:0007669"/>
    <property type="project" value="UniProtKB-UniRule"/>
</dbReference>
<comment type="cofactor">
    <cofactor evidence="1 19">
        <name>Mg(2+)</name>
        <dbReference type="ChEBI" id="CHEBI:18420"/>
    </cofactor>
</comment>
<sequence>MRPLRAFHSAVAMYTWLPVRKHDWADRDFPDGLLAFPWLGAVLGAAVGLLGWGAAAASGSRFLGALMAVGTVAYATGAMHLDGTADVADALGSRKPAEQARAIMKQSDIGPMGVASLLVVLLLEVASLGVAPPGTWPVLMALGMAAGRVVPLAATLPGRGEEPAPGTLSSLVAGKVGAAGLWISRGAVLAAGGALTWWLLGWPVAACWSGVVAVAWLLAACWQRHLLRRLGRLNGDCYGSLIELTQLAVWLGIALTVNLIGVA</sequence>
<keyword evidence="9 19" id="KW-0808">Transferase</keyword>
<evidence type="ECO:0000256" key="6">
    <source>
        <dbReference type="ARBA" id="ARBA00015850"/>
    </source>
</evidence>
<evidence type="ECO:0000256" key="17">
    <source>
        <dbReference type="ARBA" id="ARBA00048623"/>
    </source>
</evidence>
<evidence type="ECO:0000256" key="7">
    <source>
        <dbReference type="ARBA" id="ARBA00022475"/>
    </source>
</evidence>
<comment type="catalytic activity">
    <reaction evidence="17 19">
        <text>alpha-ribazole + adenosylcob(III)inamide-GDP = adenosylcob(III)alamin + GMP + H(+)</text>
        <dbReference type="Rhea" id="RHEA:16049"/>
        <dbReference type="ChEBI" id="CHEBI:10329"/>
        <dbReference type="ChEBI" id="CHEBI:15378"/>
        <dbReference type="ChEBI" id="CHEBI:18408"/>
        <dbReference type="ChEBI" id="CHEBI:58115"/>
        <dbReference type="ChEBI" id="CHEBI:60487"/>
        <dbReference type="EC" id="2.7.8.26"/>
    </reaction>
</comment>
<evidence type="ECO:0000256" key="4">
    <source>
        <dbReference type="ARBA" id="ARBA00010561"/>
    </source>
</evidence>
<feature type="transmembrane region" description="Helical" evidence="19">
    <location>
        <begin position="136"/>
        <end position="156"/>
    </location>
</feature>
<evidence type="ECO:0000256" key="16">
    <source>
        <dbReference type="ARBA" id="ARBA00032853"/>
    </source>
</evidence>
<dbReference type="GeneID" id="64406547"/>
<evidence type="ECO:0000256" key="15">
    <source>
        <dbReference type="ARBA" id="ARBA00032605"/>
    </source>
</evidence>
<dbReference type="GO" id="GO:0009236">
    <property type="term" value="P:cobalamin biosynthetic process"/>
    <property type="evidence" value="ECO:0007669"/>
    <property type="project" value="UniProtKB-UniRule"/>
</dbReference>
<feature type="transmembrane region" description="Helical" evidence="19">
    <location>
        <begin position="241"/>
        <end position="261"/>
    </location>
</feature>
<comment type="pathway">
    <text evidence="3 19">Cofactor biosynthesis; adenosylcobalamin biosynthesis; adenosylcobalamin from cob(II)yrinate a,c-diamide: step 7/7.</text>
</comment>
<dbReference type="EMBL" id="LR134406">
    <property type="protein sequence ID" value="VEH69789.1"/>
    <property type="molecule type" value="Genomic_DNA"/>
</dbReference>
<keyword evidence="8 19" id="KW-0169">Cobalamin biosynthesis</keyword>
<evidence type="ECO:0000256" key="14">
    <source>
        <dbReference type="ARBA" id="ARBA00025228"/>
    </source>
</evidence>
<feature type="transmembrane region" description="Helical" evidence="19">
    <location>
        <begin position="109"/>
        <end position="130"/>
    </location>
</feature>
<proteinExistence type="inferred from homology"/>
<comment type="function">
    <text evidence="14 19">Joins adenosylcobinamide-GDP and alpha-ribazole to generate adenosylcobalamin (Ado-cobalamin). Also synthesizes adenosylcobalamin 5'-phosphate from adenosylcobinamide-GDP and alpha-ribazole 5'-phosphate.</text>
</comment>
<name>A0A3N4CVT4_9ACTN</name>
<evidence type="ECO:0000256" key="2">
    <source>
        <dbReference type="ARBA" id="ARBA00004651"/>
    </source>
</evidence>
<evidence type="ECO:0000256" key="3">
    <source>
        <dbReference type="ARBA" id="ARBA00004663"/>
    </source>
</evidence>
<evidence type="ECO:0000256" key="12">
    <source>
        <dbReference type="ARBA" id="ARBA00022989"/>
    </source>
</evidence>
<keyword evidence="22" id="KW-1185">Reference proteome</keyword>
<dbReference type="PANTHER" id="PTHR34148">
    <property type="entry name" value="ADENOSYLCOBINAMIDE-GDP RIBAZOLETRANSFERASE"/>
    <property type="match status" value="1"/>
</dbReference>
<dbReference type="AlphaFoldDB" id="A0A3N4CVT4"/>
<evidence type="ECO:0000256" key="11">
    <source>
        <dbReference type="ARBA" id="ARBA00022842"/>
    </source>
</evidence>
<dbReference type="HAMAP" id="MF_00719">
    <property type="entry name" value="CobS"/>
    <property type="match status" value="1"/>
</dbReference>
<dbReference type="Proteomes" id="UP000677180">
    <property type="component" value="Chromosome"/>
</dbReference>
<keyword evidence="11 19" id="KW-0460">Magnesium</keyword>
<dbReference type="GO" id="GO:0051073">
    <property type="term" value="F:adenosylcobinamide-GDP ribazoletransferase activity"/>
    <property type="evidence" value="ECO:0007669"/>
    <property type="project" value="UniProtKB-UniRule"/>
</dbReference>
<keyword evidence="10 19" id="KW-0812">Transmembrane</keyword>
<dbReference type="InterPro" id="IPR003805">
    <property type="entry name" value="CobS"/>
</dbReference>
<protein>
    <recommendedName>
        <fullName evidence="6 19">Adenosylcobinamide-GDP ribazoletransferase</fullName>
        <ecNumber evidence="5 19">2.7.8.26</ecNumber>
    </recommendedName>
    <alternativeName>
        <fullName evidence="16 19">Cobalamin synthase</fullName>
    </alternativeName>
    <alternativeName>
        <fullName evidence="15 19">Cobalamin-5'-phosphate synthase</fullName>
    </alternativeName>
</protein>
<dbReference type="EC" id="2.7.8.26" evidence="5 19"/>
<evidence type="ECO:0000256" key="18">
    <source>
        <dbReference type="ARBA" id="ARBA00049504"/>
    </source>
</evidence>
<dbReference type="PANTHER" id="PTHR34148:SF1">
    <property type="entry name" value="ADENOSYLCOBINAMIDE-GDP RIBAZOLETRANSFERASE"/>
    <property type="match status" value="1"/>
</dbReference>
<evidence type="ECO:0000256" key="1">
    <source>
        <dbReference type="ARBA" id="ARBA00001946"/>
    </source>
</evidence>
<reference evidence="21 22" key="1">
    <citation type="submission" date="2018-12" db="EMBL/GenBank/DDBJ databases">
        <authorList>
            <consortium name="Pathogen Informatics"/>
        </authorList>
    </citation>
    <scope>NUCLEOTIDE SEQUENCE [LARGE SCALE GENOMIC DNA]</scope>
    <source>
        <strain evidence="21 22">NCTC12967</strain>
    </source>
</reference>
<dbReference type="Proteomes" id="UP000273044">
    <property type="component" value="Chromosome"/>
</dbReference>
<evidence type="ECO:0000313" key="22">
    <source>
        <dbReference type="Proteomes" id="UP000273044"/>
    </source>
</evidence>
<dbReference type="EMBL" id="CP072385">
    <property type="protein sequence ID" value="QUC10178.1"/>
    <property type="molecule type" value="Genomic_DNA"/>
</dbReference>
<feature type="transmembrane region" description="Helical" evidence="19">
    <location>
        <begin position="35"/>
        <end position="57"/>
    </location>
</feature>
<keyword evidence="12 19" id="KW-1133">Transmembrane helix</keyword>
<keyword evidence="7 19" id="KW-1003">Cell membrane</keyword>
<evidence type="ECO:0000256" key="5">
    <source>
        <dbReference type="ARBA" id="ARBA00013200"/>
    </source>
</evidence>
<dbReference type="GO" id="GO:0005886">
    <property type="term" value="C:plasma membrane"/>
    <property type="evidence" value="ECO:0007669"/>
    <property type="project" value="UniProtKB-SubCell"/>
</dbReference>
<feature type="transmembrane region" description="Helical" evidence="19">
    <location>
        <begin position="197"/>
        <end position="220"/>
    </location>
</feature>
<accession>A0A3N4CVT4</accession>
<evidence type="ECO:0000256" key="19">
    <source>
        <dbReference type="HAMAP-Rule" id="MF_00719"/>
    </source>
</evidence>
<evidence type="ECO:0000313" key="20">
    <source>
        <dbReference type="EMBL" id="QUC10178.1"/>
    </source>
</evidence>
<comment type="catalytic activity">
    <reaction evidence="18 19">
        <text>alpha-ribazole 5'-phosphate + adenosylcob(III)inamide-GDP = adenosylcob(III)alamin 5'-phosphate + GMP + H(+)</text>
        <dbReference type="Rhea" id="RHEA:23560"/>
        <dbReference type="ChEBI" id="CHEBI:15378"/>
        <dbReference type="ChEBI" id="CHEBI:57918"/>
        <dbReference type="ChEBI" id="CHEBI:58115"/>
        <dbReference type="ChEBI" id="CHEBI:60487"/>
        <dbReference type="ChEBI" id="CHEBI:60493"/>
        <dbReference type="EC" id="2.7.8.26"/>
    </reaction>
</comment>
<organism evidence="21 22">
    <name type="scientific">Arachnia propionica</name>
    <dbReference type="NCBI Taxonomy" id="1750"/>
    <lineage>
        <taxon>Bacteria</taxon>
        <taxon>Bacillati</taxon>
        <taxon>Actinomycetota</taxon>
        <taxon>Actinomycetes</taxon>
        <taxon>Propionibacteriales</taxon>
        <taxon>Propionibacteriaceae</taxon>
        <taxon>Arachnia</taxon>
    </lineage>
</organism>
<comment type="similarity">
    <text evidence="4 19">Belongs to the CobS family.</text>
</comment>
<reference evidence="20" key="2">
    <citation type="submission" date="2021-03" db="EMBL/GenBank/DDBJ databases">
        <title>Human Oral Microbial Genomes.</title>
        <authorList>
            <person name="Johnston C.D."/>
            <person name="Chen T."/>
            <person name="Dewhirst F.E."/>
        </authorList>
    </citation>
    <scope>NUCLEOTIDE SEQUENCE</scope>
    <source>
        <strain evidence="20">F0714</strain>
    </source>
</reference>
<dbReference type="RefSeq" id="WP_014846181.1">
    <property type="nucleotide sequence ID" value="NZ_CAURRE010000014.1"/>
</dbReference>
<evidence type="ECO:0000256" key="13">
    <source>
        <dbReference type="ARBA" id="ARBA00023136"/>
    </source>
</evidence>
<evidence type="ECO:0000256" key="8">
    <source>
        <dbReference type="ARBA" id="ARBA00022573"/>
    </source>
</evidence>